<dbReference type="Pfam" id="PF12077">
    <property type="entry name" value="DUF3556"/>
    <property type="match status" value="1"/>
</dbReference>
<keyword evidence="5" id="KW-1185">Reference proteome</keyword>
<dbReference type="Proteomes" id="UP001066327">
    <property type="component" value="Unassembled WGS sequence"/>
</dbReference>
<feature type="transmembrane region" description="Helical" evidence="2">
    <location>
        <begin position="317"/>
        <end position="340"/>
    </location>
</feature>
<dbReference type="Proteomes" id="UP001231166">
    <property type="component" value="Chromosome"/>
</dbReference>
<evidence type="ECO:0000313" key="3">
    <source>
        <dbReference type="EMBL" id="MCZ4586951.1"/>
    </source>
</evidence>
<keyword evidence="2" id="KW-1133">Transmembrane helix</keyword>
<feature type="region of interest" description="Disordered" evidence="1">
    <location>
        <begin position="592"/>
        <end position="622"/>
    </location>
</feature>
<feature type="transmembrane region" description="Helical" evidence="2">
    <location>
        <begin position="47"/>
        <end position="67"/>
    </location>
</feature>
<feature type="transmembrane region" description="Helical" evidence="2">
    <location>
        <begin position="288"/>
        <end position="311"/>
    </location>
</feature>
<feature type="transmembrane region" description="Helical" evidence="2">
    <location>
        <begin position="374"/>
        <end position="392"/>
    </location>
</feature>
<feature type="transmembrane region" description="Helical" evidence="2">
    <location>
        <begin position="87"/>
        <end position="106"/>
    </location>
</feature>
<dbReference type="InterPro" id="IPR021941">
    <property type="entry name" value="DUF3556_TM"/>
</dbReference>
<gene>
    <name evidence="3" type="ORF">O4328_25245</name>
    <name evidence="4" type="ORF">Q5707_19885</name>
</gene>
<evidence type="ECO:0000313" key="6">
    <source>
        <dbReference type="Proteomes" id="UP001231166"/>
    </source>
</evidence>
<feature type="transmembrane region" description="Helical" evidence="2">
    <location>
        <begin position="218"/>
        <end position="243"/>
    </location>
</feature>
<accession>A0AAX3Y524</accession>
<reference evidence="3" key="1">
    <citation type="submission" date="2022-12" db="EMBL/GenBank/DDBJ databases">
        <authorList>
            <person name="Krivoruchko A.V."/>
            <person name="Elkin A."/>
        </authorList>
    </citation>
    <scope>NUCLEOTIDE SEQUENCE</scope>
    <source>
        <strain evidence="3">IEGM 249</strain>
    </source>
</reference>
<evidence type="ECO:0000256" key="1">
    <source>
        <dbReference type="SAM" id="MobiDB-lite"/>
    </source>
</evidence>
<name>A0AAX3Y524_RHOOP</name>
<evidence type="ECO:0000256" key="2">
    <source>
        <dbReference type="SAM" id="Phobius"/>
    </source>
</evidence>
<reference evidence="4" key="2">
    <citation type="submission" date="2023-07" db="EMBL/GenBank/DDBJ databases">
        <title>Genomic analysis of Rhodococcus opacus VOC-14 with glycol ethers degradation activity.</title>
        <authorList>
            <person name="Narkevich D.A."/>
            <person name="Hlushen A.M."/>
            <person name="Akhremchuk A.E."/>
            <person name="Sikolenko M.A."/>
            <person name="Valentovich L.N."/>
        </authorList>
    </citation>
    <scope>NUCLEOTIDE SEQUENCE</scope>
    <source>
        <strain evidence="4">VOC-14</strain>
    </source>
</reference>
<proteinExistence type="predicted"/>
<protein>
    <submittedName>
        <fullName evidence="4">DUF3556 domain-containing protein</fullName>
    </submittedName>
</protein>
<feature type="transmembrane region" description="Helical" evidence="2">
    <location>
        <begin position="187"/>
        <end position="206"/>
    </location>
</feature>
<evidence type="ECO:0000313" key="4">
    <source>
        <dbReference type="EMBL" id="WLF44248.1"/>
    </source>
</evidence>
<feature type="transmembrane region" description="Helical" evidence="2">
    <location>
        <begin position="148"/>
        <end position="167"/>
    </location>
</feature>
<feature type="transmembrane region" description="Helical" evidence="2">
    <location>
        <begin position="347"/>
        <end position="368"/>
    </location>
</feature>
<sequence length="622" mass="67947">MGFKTGNFPEVDPATFLDRPFFDRIRAMSTHWVDYGFGTPKMVHTIYILKLLVLYIAAGLSIATFTSGYNVLDVGAWWNAPIVYQKLILWTLLVETLGLGGSWGPLAGHFKPMMGGALFWLRPGTIRLPPWPGKVPLTSGDTRTVFDVLVYAAILVNIVLALGFAGVHTPSVDAALPGNHGLVNPTLLLPLIALLIVIGLRDKVIFIAARGEQYFPAIVFFGVLPFVDMIVALKLLIVSVWVGAGISKLGHHFSMVVPPMLSNTPWLPSKTIKRAHYRSFPNDLRPSIVAGGVAHVLGTVVEVVTPLVLLFTTNGTITLLAVALMVAFHLFILSTFPLAVPLEWNLLFAYAAVFLFLGFPNAAGFGLGAISSPLLLAAIVAALVFFPVLGNLRPDLVSFLPSMRQYAGNWASATWAFAPGAEDKLDEFITRPSQNTRTQLLATYPPEVADVVMHQLLGWRSMHSQGRALLSLMSRHLGDDIDTYSLREAEFSCNSLVAFNFGDGHLHNEHLIAAIQRRCNFAPGEFLIAWIESQPIHKGIQEYKVIDAALGVIERGTYKVADAIAEQPWLPNGPIPFDVRWTLDIDADRAITDPGSLSEPRMRSKHATNSSLHGDEGSGVLR</sequence>
<dbReference type="RefSeq" id="WP_005560857.1">
    <property type="nucleotide sequence ID" value="NZ_CAJUXZ010000012.1"/>
</dbReference>
<keyword evidence="2" id="KW-0812">Transmembrane</keyword>
<keyword evidence="2" id="KW-0472">Membrane</keyword>
<evidence type="ECO:0000313" key="5">
    <source>
        <dbReference type="Proteomes" id="UP001066327"/>
    </source>
</evidence>
<dbReference type="AlphaFoldDB" id="A0AAX3Y524"/>
<dbReference type="EMBL" id="CP130953">
    <property type="protein sequence ID" value="WLF44248.1"/>
    <property type="molecule type" value="Genomic_DNA"/>
</dbReference>
<organism evidence="4 6">
    <name type="scientific">Rhodococcus opacus</name>
    <name type="common">Nocardia opaca</name>
    <dbReference type="NCBI Taxonomy" id="37919"/>
    <lineage>
        <taxon>Bacteria</taxon>
        <taxon>Bacillati</taxon>
        <taxon>Actinomycetota</taxon>
        <taxon>Actinomycetes</taxon>
        <taxon>Mycobacteriales</taxon>
        <taxon>Nocardiaceae</taxon>
        <taxon>Rhodococcus</taxon>
    </lineage>
</organism>
<dbReference type="EMBL" id="JAPWIS010000014">
    <property type="protein sequence ID" value="MCZ4586951.1"/>
    <property type="molecule type" value="Genomic_DNA"/>
</dbReference>